<feature type="transmembrane region" description="Helical" evidence="2">
    <location>
        <begin position="278"/>
        <end position="297"/>
    </location>
</feature>
<feature type="transmembrane region" description="Helical" evidence="2">
    <location>
        <begin position="328"/>
        <end position="355"/>
    </location>
</feature>
<feature type="compositionally biased region" description="Basic residues" evidence="1">
    <location>
        <begin position="474"/>
        <end position="486"/>
    </location>
</feature>
<accession>A0ABQ8YM02</accession>
<evidence type="ECO:0000256" key="1">
    <source>
        <dbReference type="SAM" id="MobiDB-lite"/>
    </source>
</evidence>
<keyword evidence="4" id="KW-1185">Reference proteome</keyword>
<feature type="transmembrane region" description="Helical" evidence="2">
    <location>
        <begin position="367"/>
        <end position="385"/>
    </location>
</feature>
<dbReference type="Proteomes" id="UP001150062">
    <property type="component" value="Unassembled WGS sequence"/>
</dbReference>
<keyword evidence="2" id="KW-1133">Transmembrane helix</keyword>
<evidence type="ECO:0000256" key="2">
    <source>
        <dbReference type="SAM" id="Phobius"/>
    </source>
</evidence>
<feature type="transmembrane region" description="Helical" evidence="2">
    <location>
        <begin position="247"/>
        <end position="266"/>
    </location>
</feature>
<proteinExistence type="predicted"/>
<feature type="transmembrane region" description="Helical" evidence="2">
    <location>
        <begin position="21"/>
        <end position="42"/>
    </location>
</feature>
<reference evidence="3" key="1">
    <citation type="submission" date="2022-08" db="EMBL/GenBank/DDBJ databases">
        <title>Novel sulfate-reducing endosymbionts in the free-living metamonad Anaeramoeba.</title>
        <authorList>
            <person name="Jerlstrom-Hultqvist J."/>
            <person name="Cepicka I."/>
            <person name="Gallot-Lavallee L."/>
            <person name="Salas-Leiva D."/>
            <person name="Curtis B.A."/>
            <person name="Zahonova K."/>
            <person name="Pipaliya S."/>
            <person name="Dacks J."/>
            <person name="Roger A.J."/>
        </authorList>
    </citation>
    <scope>NUCLEOTIDE SEQUENCE</scope>
    <source>
        <strain evidence="3">Schooner1</strain>
    </source>
</reference>
<feature type="transmembrane region" description="Helical" evidence="2">
    <location>
        <begin position="105"/>
        <end position="131"/>
    </location>
</feature>
<evidence type="ECO:0000313" key="3">
    <source>
        <dbReference type="EMBL" id="KAJ6245578.1"/>
    </source>
</evidence>
<comment type="caution">
    <text evidence="3">The sequence shown here is derived from an EMBL/GenBank/DDBJ whole genome shotgun (WGS) entry which is preliminary data.</text>
</comment>
<organism evidence="3 4">
    <name type="scientific">Anaeramoeba flamelloides</name>
    <dbReference type="NCBI Taxonomy" id="1746091"/>
    <lineage>
        <taxon>Eukaryota</taxon>
        <taxon>Metamonada</taxon>
        <taxon>Anaeramoebidae</taxon>
        <taxon>Anaeramoeba</taxon>
    </lineage>
</organism>
<protein>
    <submittedName>
        <fullName evidence="3">O-acyltransferase</fullName>
    </submittedName>
</protein>
<keyword evidence="2" id="KW-0472">Membrane</keyword>
<gene>
    <name evidence="3" type="ORF">M0813_19997</name>
</gene>
<feature type="transmembrane region" description="Helical" evidence="2">
    <location>
        <begin position="151"/>
        <end position="170"/>
    </location>
</feature>
<feature type="region of interest" description="Disordered" evidence="1">
    <location>
        <begin position="447"/>
        <end position="499"/>
    </location>
</feature>
<feature type="transmembrane region" description="Helical" evidence="2">
    <location>
        <begin position="182"/>
        <end position="201"/>
    </location>
</feature>
<evidence type="ECO:0000313" key="4">
    <source>
        <dbReference type="Proteomes" id="UP001150062"/>
    </source>
</evidence>
<name>A0ABQ8YM02_9EUKA</name>
<sequence>MERFLHSYSIKRNLKKLFETPTNCTSMFVTILLFWNVLYKYFYLSNLFLPWDISEPLRSSVLINIFIRNSGDLAEDLLLFILAYELYKRIIESDRFVIQVWVYRIFFTFAPIYFILIFFTTKVKVFSATFLSNLFFWNDYFPSDLQPISEGYLVAIAIKVSFILLMIYTLAQKYTKTKTGHLDLLMFCSSSCLIILYVVTIKTNIFPTLSPIRQEDAGIYKFKSKNEFFVEKYDEFNLVDIWLIRGMHTRIAHCILGAVFAQLSTIPKFVRYFRNRKYLTFILNILVTYMLSSVLLLRNFTWPGSLTKGSEIDGWVWWVGHLYCFHRFFIVACFGWFLFQAWNQIGLVAFCLKWFYKWKIWNFFKELAYPMFLIHSTAIFMYLLVRGFEKNNIKLIISLSKYLENMFVCFIFILTSSFFLYMIIQRPMVNMLEESLSNLKTNLLKQKQRSDLKEEREKKANKKKANSSNLNKIIKSKSKSKKGKSRTIKERKNNSRKKK</sequence>
<dbReference type="EMBL" id="JAOAOG010000143">
    <property type="protein sequence ID" value="KAJ6245578.1"/>
    <property type="molecule type" value="Genomic_DNA"/>
</dbReference>
<feature type="compositionally biased region" description="Basic and acidic residues" evidence="1">
    <location>
        <begin position="448"/>
        <end position="458"/>
    </location>
</feature>
<keyword evidence="2" id="KW-0812">Transmembrane</keyword>
<feature type="transmembrane region" description="Helical" evidence="2">
    <location>
        <begin position="405"/>
        <end position="424"/>
    </location>
</feature>